<evidence type="ECO:0000256" key="2">
    <source>
        <dbReference type="ARBA" id="ARBA00023043"/>
    </source>
</evidence>
<dbReference type="PROSITE" id="PS50297">
    <property type="entry name" value="ANK_REP_REGION"/>
    <property type="match status" value="1"/>
</dbReference>
<dbReference type="InterPro" id="IPR002110">
    <property type="entry name" value="Ankyrin_rpt"/>
</dbReference>
<dbReference type="PROSITE" id="PS50088">
    <property type="entry name" value="ANK_REPEAT"/>
    <property type="match status" value="2"/>
</dbReference>
<dbReference type="SMART" id="SM00248">
    <property type="entry name" value="ANK"/>
    <property type="match status" value="3"/>
</dbReference>
<feature type="repeat" description="ANK" evidence="3">
    <location>
        <begin position="145"/>
        <end position="177"/>
    </location>
</feature>
<gene>
    <name evidence="4" type="ORF">MGAL_10B035620</name>
</gene>
<dbReference type="SUPFAM" id="SSF48403">
    <property type="entry name" value="Ankyrin repeat"/>
    <property type="match status" value="1"/>
</dbReference>
<proteinExistence type="predicted"/>
<dbReference type="AlphaFoldDB" id="A0A8B6G4U9"/>
<evidence type="ECO:0000256" key="1">
    <source>
        <dbReference type="ARBA" id="ARBA00022737"/>
    </source>
</evidence>
<dbReference type="OrthoDB" id="6160589at2759"/>
<dbReference type="Pfam" id="PF13637">
    <property type="entry name" value="Ank_4"/>
    <property type="match status" value="1"/>
</dbReference>
<protein>
    <recommendedName>
        <fullName evidence="6">Ankyrin repeat protein</fullName>
    </recommendedName>
</protein>
<dbReference type="EMBL" id="UYJE01007860">
    <property type="protein sequence ID" value="VDI58629.1"/>
    <property type="molecule type" value="Genomic_DNA"/>
</dbReference>
<name>A0A8B6G4U9_MYTGA</name>
<dbReference type="PANTHER" id="PTHR24171">
    <property type="entry name" value="ANKYRIN REPEAT DOMAIN-CONTAINING PROTEIN 39-RELATED"/>
    <property type="match status" value="1"/>
</dbReference>
<evidence type="ECO:0000313" key="5">
    <source>
        <dbReference type="Proteomes" id="UP000596742"/>
    </source>
</evidence>
<keyword evidence="1" id="KW-0677">Repeat</keyword>
<dbReference type="Gene3D" id="1.25.40.20">
    <property type="entry name" value="Ankyrin repeat-containing domain"/>
    <property type="match status" value="1"/>
</dbReference>
<feature type="repeat" description="ANK" evidence="3">
    <location>
        <begin position="112"/>
        <end position="144"/>
    </location>
</feature>
<evidence type="ECO:0000256" key="3">
    <source>
        <dbReference type="PROSITE-ProRule" id="PRU00023"/>
    </source>
</evidence>
<keyword evidence="2 3" id="KW-0040">ANK repeat</keyword>
<organism evidence="4 5">
    <name type="scientific">Mytilus galloprovincialis</name>
    <name type="common">Mediterranean mussel</name>
    <dbReference type="NCBI Taxonomy" id="29158"/>
    <lineage>
        <taxon>Eukaryota</taxon>
        <taxon>Metazoa</taxon>
        <taxon>Spiralia</taxon>
        <taxon>Lophotrochozoa</taxon>
        <taxon>Mollusca</taxon>
        <taxon>Bivalvia</taxon>
        <taxon>Autobranchia</taxon>
        <taxon>Pteriomorphia</taxon>
        <taxon>Mytilida</taxon>
        <taxon>Mytiloidea</taxon>
        <taxon>Mytilidae</taxon>
        <taxon>Mytilinae</taxon>
        <taxon>Mytilus</taxon>
    </lineage>
</organism>
<keyword evidence="5" id="KW-1185">Reference proteome</keyword>
<accession>A0A8B6G4U9</accession>
<sequence>MDKFITIIPIKYHQIYIQRIIDEWSTGKVRGVFNNINMNIPQFRQKFLSVLKTLNISYQRKLANTCEKYKQIKNDYDNTYDTALLHCCYIGDKALIDWCCNHGVDVNRYSYHECSPIWIACNHGHTEIVKMLLERRADCNKCDRWGNSPLIKACLRGYTEIVKMLLERKADCNKCDRWGNSPLILACINGDTVLVK</sequence>
<reference evidence="4" key="1">
    <citation type="submission" date="2018-11" db="EMBL/GenBank/DDBJ databases">
        <authorList>
            <person name="Alioto T."/>
            <person name="Alioto T."/>
        </authorList>
    </citation>
    <scope>NUCLEOTIDE SEQUENCE</scope>
</reference>
<dbReference type="InterPro" id="IPR036770">
    <property type="entry name" value="Ankyrin_rpt-contain_sf"/>
</dbReference>
<dbReference type="Proteomes" id="UP000596742">
    <property type="component" value="Unassembled WGS sequence"/>
</dbReference>
<evidence type="ECO:0008006" key="6">
    <source>
        <dbReference type="Google" id="ProtNLM"/>
    </source>
</evidence>
<evidence type="ECO:0000313" key="4">
    <source>
        <dbReference type="EMBL" id="VDI58629.1"/>
    </source>
</evidence>
<comment type="caution">
    <text evidence="4">The sequence shown here is derived from an EMBL/GenBank/DDBJ whole genome shotgun (WGS) entry which is preliminary data.</text>
</comment>
<dbReference type="PANTHER" id="PTHR24171:SF9">
    <property type="entry name" value="ANKYRIN REPEAT DOMAIN-CONTAINING PROTEIN 39"/>
    <property type="match status" value="1"/>
</dbReference>